<dbReference type="InterPro" id="IPR029016">
    <property type="entry name" value="GAF-like_dom_sf"/>
</dbReference>
<dbReference type="InterPro" id="IPR000700">
    <property type="entry name" value="PAS-assoc_C"/>
</dbReference>
<dbReference type="InterPro" id="IPR053159">
    <property type="entry name" value="Hybrid_Histidine_Kinase"/>
</dbReference>
<dbReference type="PROSITE" id="PS50109">
    <property type="entry name" value="HIS_KIN"/>
    <property type="match status" value="1"/>
</dbReference>
<evidence type="ECO:0000256" key="2">
    <source>
        <dbReference type="ARBA" id="ARBA00012438"/>
    </source>
</evidence>
<dbReference type="SUPFAM" id="SSF55781">
    <property type="entry name" value="GAF domain-like"/>
    <property type="match status" value="1"/>
</dbReference>
<feature type="domain" description="PAS" evidence="5">
    <location>
        <begin position="624"/>
        <end position="696"/>
    </location>
</feature>
<dbReference type="PANTHER" id="PTHR43642:SF1">
    <property type="entry name" value="HYBRID SIGNAL TRANSDUCTION HISTIDINE KINASE G"/>
    <property type="match status" value="1"/>
</dbReference>
<dbReference type="InterPro" id="IPR036890">
    <property type="entry name" value="HATPase_C_sf"/>
</dbReference>
<evidence type="ECO:0000256" key="1">
    <source>
        <dbReference type="ARBA" id="ARBA00000085"/>
    </source>
</evidence>
<dbReference type="InterPro" id="IPR035965">
    <property type="entry name" value="PAS-like_dom_sf"/>
</dbReference>
<dbReference type="SUPFAM" id="SSF47384">
    <property type="entry name" value="Homodimeric domain of signal transducing histidine kinase"/>
    <property type="match status" value="1"/>
</dbReference>
<dbReference type="Gene3D" id="3.30.450.40">
    <property type="match status" value="1"/>
</dbReference>
<proteinExistence type="predicted"/>
<dbReference type="Pfam" id="PF13426">
    <property type="entry name" value="PAS_9"/>
    <property type="match status" value="1"/>
</dbReference>
<organism evidence="7 8">
    <name type="scientific">Povalibacter uvarum</name>
    <dbReference type="NCBI Taxonomy" id="732238"/>
    <lineage>
        <taxon>Bacteria</taxon>
        <taxon>Pseudomonadati</taxon>
        <taxon>Pseudomonadota</taxon>
        <taxon>Gammaproteobacteria</taxon>
        <taxon>Steroidobacterales</taxon>
        <taxon>Steroidobacteraceae</taxon>
        <taxon>Povalibacter</taxon>
    </lineage>
</organism>
<feature type="domain" description="PAC" evidence="6">
    <location>
        <begin position="700"/>
        <end position="749"/>
    </location>
</feature>
<dbReference type="InterPro" id="IPR003594">
    <property type="entry name" value="HATPase_dom"/>
</dbReference>
<dbReference type="InterPro" id="IPR003018">
    <property type="entry name" value="GAF"/>
</dbReference>
<dbReference type="InterPro" id="IPR000014">
    <property type="entry name" value="PAS"/>
</dbReference>
<dbReference type="Gene3D" id="1.10.287.130">
    <property type="match status" value="1"/>
</dbReference>
<comment type="caution">
    <text evidence="7">The sequence shown here is derived from an EMBL/GenBank/DDBJ whole genome shotgun (WGS) entry which is preliminary data.</text>
</comment>
<dbReference type="NCBIfam" id="TIGR00229">
    <property type="entry name" value="sensory_box"/>
    <property type="match status" value="1"/>
</dbReference>
<reference evidence="7 8" key="1">
    <citation type="submission" date="2020-08" db="EMBL/GenBank/DDBJ databases">
        <title>Genomic Encyclopedia of Type Strains, Phase IV (KMG-IV): sequencing the most valuable type-strain genomes for metagenomic binning, comparative biology and taxonomic classification.</title>
        <authorList>
            <person name="Goeker M."/>
        </authorList>
    </citation>
    <scope>NUCLEOTIDE SEQUENCE [LARGE SCALE GENOMIC DNA]</scope>
    <source>
        <strain evidence="7 8">DSM 26723</strain>
    </source>
</reference>
<dbReference type="InterPro" id="IPR005467">
    <property type="entry name" value="His_kinase_dom"/>
</dbReference>
<dbReference type="InterPro" id="IPR003661">
    <property type="entry name" value="HisK_dim/P_dom"/>
</dbReference>
<evidence type="ECO:0000259" key="5">
    <source>
        <dbReference type="PROSITE" id="PS50112"/>
    </source>
</evidence>
<dbReference type="AlphaFoldDB" id="A0A841HEH3"/>
<keyword evidence="8" id="KW-1185">Reference proteome</keyword>
<dbReference type="RefSeq" id="WP_184328972.1">
    <property type="nucleotide sequence ID" value="NZ_JACHHZ010000001.1"/>
</dbReference>
<dbReference type="SMART" id="SM00387">
    <property type="entry name" value="HATPase_c"/>
    <property type="match status" value="1"/>
</dbReference>
<comment type="catalytic activity">
    <reaction evidence="1">
        <text>ATP + protein L-histidine = ADP + protein N-phospho-L-histidine.</text>
        <dbReference type="EC" id="2.7.13.3"/>
    </reaction>
</comment>
<evidence type="ECO:0000259" key="6">
    <source>
        <dbReference type="PROSITE" id="PS50113"/>
    </source>
</evidence>
<dbReference type="EMBL" id="JACHHZ010000001">
    <property type="protein sequence ID" value="MBB6091156.1"/>
    <property type="molecule type" value="Genomic_DNA"/>
</dbReference>
<dbReference type="Gene3D" id="3.30.565.10">
    <property type="entry name" value="Histidine kinase-like ATPase, C-terminal domain"/>
    <property type="match status" value="1"/>
</dbReference>
<evidence type="ECO:0000313" key="8">
    <source>
        <dbReference type="Proteomes" id="UP000588068"/>
    </source>
</evidence>
<dbReference type="PROSITE" id="PS50112">
    <property type="entry name" value="PAS"/>
    <property type="match status" value="1"/>
</dbReference>
<dbReference type="Proteomes" id="UP000588068">
    <property type="component" value="Unassembled WGS sequence"/>
</dbReference>
<dbReference type="EC" id="2.7.13.3" evidence="2"/>
<dbReference type="PANTHER" id="PTHR43642">
    <property type="entry name" value="HYBRID SIGNAL TRANSDUCTION HISTIDINE KINASE G"/>
    <property type="match status" value="1"/>
</dbReference>
<dbReference type="Pfam" id="PF02518">
    <property type="entry name" value="HATPase_c"/>
    <property type="match status" value="1"/>
</dbReference>
<protein>
    <recommendedName>
        <fullName evidence="2">histidine kinase</fullName>
        <ecNumber evidence="2">2.7.13.3</ecNumber>
    </recommendedName>
</protein>
<dbReference type="SMART" id="SM00388">
    <property type="entry name" value="HisKA"/>
    <property type="match status" value="1"/>
</dbReference>
<dbReference type="CDD" id="cd00082">
    <property type="entry name" value="HisKA"/>
    <property type="match status" value="1"/>
</dbReference>
<dbReference type="SUPFAM" id="SSF55874">
    <property type="entry name" value="ATPase domain of HSP90 chaperone/DNA topoisomerase II/histidine kinase"/>
    <property type="match status" value="1"/>
</dbReference>
<dbReference type="SUPFAM" id="SSF55785">
    <property type="entry name" value="PYP-like sensor domain (PAS domain)"/>
    <property type="match status" value="1"/>
</dbReference>
<evidence type="ECO:0000259" key="4">
    <source>
        <dbReference type="PROSITE" id="PS50109"/>
    </source>
</evidence>
<evidence type="ECO:0000256" key="3">
    <source>
        <dbReference type="ARBA" id="ARBA00022553"/>
    </source>
</evidence>
<evidence type="ECO:0000313" key="7">
    <source>
        <dbReference type="EMBL" id="MBB6091156.1"/>
    </source>
</evidence>
<sequence>MWSNHPSREDVQREYQRIWTLLGERQIEDLIDLPLITDPEILDTMDVTTEIVTPSLMFDENLSTLVVCRLVTLSLEHGNCDGSCFGYVWLAMFGGPRFNNYKDAFRFGQLGYDLVEKRGLTRYQARTYMNVGCTVLPWVKHVAAGRDLIRRAFDAAYRVGDLTFASYSWDQIVTNYLAVGDPLPEVQSECEKGLAFAKQHGFGLVVELCGAQLGLIRSLRGLTPALGSMDYDDYTEVETERRLSSNRNLALAEFYYWTRKSQARFLAGDRASAVEASLHADPLAWTSSGQFETAEHPLYGALAHAAAWDDAPDELKPTHIAALAAHHRQLAVWAEHNPATFENRAAIAGAELARIEGRTLEAQDLYEKAIRAARVNGFVHHEAFSNELAGRFYLSRGFEKIATAYLRDARYCYQRWGADGKVRQLEQQFPQLKAEKAGTEPTATMVAPIEHLDLATVIKVSEAVSGEIVLEKLIDTLMRTAIEHAGAERGLLILPRADEYRIQAEGVTESNAVRIALRQGAVTELDLPLTAFRYALRTKEPVLLQDAFGRSAFSDDVYIANRRARSVLCLPILKQARLLGMLYLENNLTAHVFTPARMTILKLLASEVAISIENARLYRDLAEREARIRRLVDANIIGIMIWDLEGRIIEANDAFLRMVGYEREDLVTSTMRWTDLTPPDWRDRDEEQWLPALKQTGILRPFEKEFFRKDGSRVPVLIGVATFEEGGNQGVAFVIDLTERRQAADVLRSLQTELAHANRLATMGQLAASIAHEVNQPIGAARNNANAALRFLRRDPPDLSEVREALESVVGDTYRASDIIGGIRDQVKKVPPRMERVDLKDAIVEIIALIRGELSRHGVTIQTHLDDDMPLVRADRVQLQQVILNLILNAMEAIVGNASDVREMTISTEMSPVEGLVVAIADSGPGIAVEDRERIFDSFYTTKAEGVGIGLSICRSIIDAHGGRLWADANVPGGAILKFTLPVYG</sequence>
<dbReference type="Gene3D" id="3.30.450.20">
    <property type="entry name" value="PAS domain"/>
    <property type="match status" value="1"/>
</dbReference>
<dbReference type="GO" id="GO:0000155">
    <property type="term" value="F:phosphorelay sensor kinase activity"/>
    <property type="evidence" value="ECO:0007669"/>
    <property type="project" value="InterPro"/>
</dbReference>
<dbReference type="PROSITE" id="PS50113">
    <property type="entry name" value="PAC"/>
    <property type="match status" value="1"/>
</dbReference>
<accession>A0A841HEH3</accession>
<dbReference type="Pfam" id="PF01590">
    <property type="entry name" value="GAF"/>
    <property type="match status" value="1"/>
</dbReference>
<name>A0A841HEH3_9GAMM</name>
<feature type="domain" description="Histidine kinase" evidence="4">
    <location>
        <begin position="769"/>
        <end position="985"/>
    </location>
</feature>
<keyword evidence="3" id="KW-0597">Phosphoprotein</keyword>
<dbReference type="PRINTS" id="PR00344">
    <property type="entry name" value="BCTRLSENSOR"/>
</dbReference>
<gene>
    <name evidence="7" type="ORF">HNQ60_000002</name>
</gene>
<dbReference type="SMART" id="SM00065">
    <property type="entry name" value="GAF"/>
    <property type="match status" value="1"/>
</dbReference>
<dbReference type="InterPro" id="IPR004358">
    <property type="entry name" value="Sig_transdc_His_kin-like_C"/>
</dbReference>
<dbReference type="CDD" id="cd00130">
    <property type="entry name" value="PAS"/>
    <property type="match status" value="1"/>
</dbReference>
<dbReference type="SMART" id="SM00091">
    <property type="entry name" value="PAS"/>
    <property type="match status" value="1"/>
</dbReference>
<dbReference type="InterPro" id="IPR036097">
    <property type="entry name" value="HisK_dim/P_sf"/>
</dbReference>